<dbReference type="Pfam" id="PF01878">
    <property type="entry name" value="EVE"/>
    <property type="match status" value="1"/>
</dbReference>
<feature type="compositionally biased region" description="Basic and acidic residues" evidence="5">
    <location>
        <begin position="52"/>
        <end position="63"/>
    </location>
</feature>
<feature type="compositionally biased region" description="Low complexity" evidence="5">
    <location>
        <begin position="74"/>
        <end position="83"/>
    </location>
</feature>
<dbReference type="InterPro" id="IPR052181">
    <property type="entry name" value="5hmC_binding"/>
</dbReference>
<evidence type="ECO:0000256" key="4">
    <source>
        <dbReference type="ARBA" id="ARBA00023242"/>
    </source>
</evidence>
<evidence type="ECO:0000256" key="5">
    <source>
        <dbReference type="SAM" id="MobiDB-lite"/>
    </source>
</evidence>
<evidence type="ECO:0000256" key="3">
    <source>
        <dbReference type="ARBA" id="ARBA00022553"/>
    </source>
</evidence>
<dbReference type="EMBL" id="CP137310">
    <property type="protein sequence ID" value="WQF85342.1"/>
    <property type="molecule type" value="Genomic_DNA"/>
</dbReference>
<dbReference type="SUPFAM" id="SSF88697">
    <property type="entry name" value="PUA domain-like"/>
    <property type="match status" value="1"/>
</dbReference>
<dbReference type="GO" id="GO:0005634">
    <property type="term" value="C:nucleus"/>
    <property type="evidence" value="ECO:0007669"/>
    <property type="project" value="UniProtKB-SubCell"/>
</dbReference>
<evidence type="ECO:0000256" key="1">
    <source>
        <dbReference type="ARBA" id="ARBA00004123"/>
    </source>
</evidence>
<keyword evidence="3" id="KW-0597">Phosphoprotein</keyword>
<accession>A0AAX4IQA1</accession>
<feature type="compositionally biased region" description="Basic and acidic residues" evidence="5">
    <location>
        <begin position="117"/>
        <end position="132"/>
    </location>
</feature>
<evidence type="ECO:0000313" key="8">
    <source>
        <dbReference type="Proteomes" id="UP001322277"/>
    </source>
</evidence>
<evidence type="ECO:0000259" key="6">
    <source>
        <dbReference type="Pfam" id="PF01878"/>
    </source>
</evidence>
<feature type="domain" description="EVE" evidence="6">
    <location>
        <begin position="154"/>
        <end position="313"/>
    </location>
</feature>
<gene>
    <name evidence="7" type="ORF">CDEST_10356</name>
</gene>
<reference evidence="8" key="1">
    <citation type="journal article" date="2023" name="bioRxiv">
        <title>Complete genome of the Medicago anthracnose fungus, Colletotrichum destructivum, reveals a mini-chromosome-like region within a core chromosome.</title>
        <authorList>
            <person name="Lapalu N."/>
            <person name="Simon A."/>
            <person name="Lu A."/>
            <person name="Plaumann P.-L."/>
            <person name="Amselem J."/>
            <person name="Pigne S."/>
            <person name="Auger A."/>
            <person name="Koch C."/>
            <person name="Dallery J.-F."/>
            <person name="O'Connell R.J."/>
        </authorList>
    </citation>
    <scope>NUCLEOTIDE SEQUENCE [LARGE SCALE GENOMIC DNA]</scope>
    <source>
        <strain evidence="8">CBS 520.97</strain>
    </source>
</reference>
<feature type="compositionally biased region" description="Basic and acidic residues" evidence="5">
    <location>
        <begin position="84"/>
        <end position="98"/>
    </location>
</feature>
<dbReference type="InterPro" id="IPR015947">
    <property type="entry name" value="PUA-like_sf"/>
</dbReference>
<dbReference type="InterPro" id="IPR002740">
    <property type="entry name" value="EVE_domain"/>
</dbReference>
<dbReference type="GeneID" id="87946858"/>
<name>A0AAX4IQA1_9PEZI</name>
<proteinExistence type="predicted"/>
<feature type="compositionally biased region" description="Low complexity" evidence="5">
    <location>
        <begin position="33"/>
        <end position="51"/>
    </location>
</feature>
<dbReference type="PANTHER" id="PTHR14087">
    <property type="entry name" value="THYMOCYTE NUCLEAR PROTEIN 1"/>
    <property type="match status" value="1"/>
</dbReference>
<dbReference type="Proteomes" id="UP001322277">
    <property type="component" value="Chromosome 6"/>
</dbReference>
<dbReference type="InterPro" id="IPR047197">
    <property type="entry name" value="THYN1-like_EVE"/>
</dbReference>
<organism evidence="7 8">
    <name type="scientific">Colletotrichum destructivum</name>
    <dbReference type="NCBI Taxonomy" id="34406"/>
    <lineage>
        <taxon>Eukaryota</taxon>
        <taxon>Fungi</taxon>
        <taxon>Dikarya</taxon>
        <taxon>Ascomycota</taxon>
        <taxon>Pezizomycotina</taxon>
        <taxon>Sordariomycetes</taxon>
        <taxon>Hypocreomycetidae</taxon>
        <taxon>Glomerellales</taxon>
        <taxon>Glomerellaceae</taxon>
        <taxon>Colletotrichum</taxon>
        <taxon>Colletotrichum destructivum species complex</taxon>
    </lineage>
</organism>
<keyword evidence="4" id="KW-0539">Nucleus</keyword>
<feature type="compositionally biased region" description="Basic and acidic residues" evidence="5">
    <location>
        <begin position="318"/>
        <end position="332"/>
    </location>
</feature>
<comment type="subcellular location">
    <subcellularLocation>
        <location evidence="1">Nucleus</location>
    </subcellularLocation>
</comment>
<dbReference type="RefSeq" id="XP_062782565.1">
    <property type="nucleotide sequence ID" value="XM_062926514.1"/>
</dbReference>
<keyword evidence="8" id="KW-1185">Reference proteome</keyword>
<protein>
    <recommendedName>
        <fullName evidence="2">Thymocyte nuclear protein 1</fullName>
    </recommendedName>
</protein>
<dbReference type="AlphaFoldDB" id="A0AAX4IQA1"/>
<dbReference type="FunFam" id="3.10.590.10:FF:000003">
    <property type="entry name" value="Thymocyte nuclear protein 1"/>
    <property type="match status" value="1"/>
</dbReference>
<sequence length="339" mass="37954">MVLRASYLLTYRSIASQTRAVHGTFPLTMPAVTRSLRSSTRPSTTTTTTTASDERKPAPEKTKTSGAAVKNKKSANSAAPPKVAGDRKRKAEEPKPELADDEPNPKPAKKAKKPAAGKKEAPPKKTKDELAALRDAPVPDVNPDAEPRDPPGPRYWLMKSEPDVRVEDGYEIKFSIDDLAAKKTPEGWEGIRNYVARNNLRGMRRGDKAFFYHSNCKEPGVVGIMSIVKEHSPDWNACINDNPYYDAAAPHDGSRWSLVHVKIEHKFPRIVPLSLLKESRSTTGPLRDMELLKQARLSVTKVTREEWDEVIRMARERDEDGEWDRTVEESKKFPNYSAA</sequence>
<dbReference type="PANTHER" id="PTHR14087:SF7">
    <property type="entry name" value="THYMOCYTE NUCLEAR PROTEIN 1"/>
    <property type="match status" value="1"/>
</dbReference>
<feature type="region of interest" description="Disordered" evidence="5">
    <location>
        <begin position="32"/>
        <end position="156"/>
    </location>
</feature>
<feature type="compositionally biased region" description="Basic residues" evidence="5">
    <location>
        <begin position="107"/>
        <end position="116"/>
    </location>
</feature>
<dbReference type="KEGG" id="cdet:87946858"/>
<dbReference type="Gene3D" id="3.10.590.10">
    <property type="entry name" value="ph1033 like domains"/>
    <property type="match status" value="1"/>
</dbReference>
<evidence type="ECO:0000256" key="2">
    <source>
        <dbReference type="ARBA" id="ARBA00014654"/>
    </source>
</evidence>
<evidence type="ECO:0000313" key="7">
    <source>
        <dbReference type="EMBL" id="WQF85342.1"/>
    </source>
</evidence>
<dbReference type="CDD" id="cd21133">
    <property type="entry name" value="EVE"/>
    <property type="match status" value="1"/>
</dbReference>
<feature type="region of interest" description="Disordered" evidence="5">
    <location>
        <begin position="318"/>
        <end position="339"/>
    </location>
</feature>